<dbReference type="EMBL" id="LAZR01008653">
    <property type="protein sequence ID" value="KKM77381.1"/>
    <property type="molecule type" value="Genomic_DNA"/>
</dbReference>
<dbReference type="InterPro" id="IPR051928">
    <property type="entry name" value="NorD/CobT"/>
</dbReference>
<dbReference type="SMART" id="SM00327">
    <property type="entry name" value="VWA"/>
    <property type="match status" value="1"/>
</dbReference>
<gene>
    <name evidence="3" type="ORF">LCGC14_1370700</name>
</gene>
<feature type="compositionally biased region" description="Basic and acidic residues" evidence="1">
    <location>
        <begin position="70"/>
        <end position="80"/>
    </location>
</feature>
<comment type="caution">
    <text evidence="3">The sequence shown here is derived from an EMBL/GenBank/DDBJ whole genome shotgun (WGS) entry which is preliminary data.</text>
</comment>
<dbReference type="Gene3D" id="3.40.50.410">
    <property type="entry name" value="von Willebrand factor, type A domain"/>
    <property type="match status" value="1"/>
</dbReference>
<dbReference type="PANTHER" id="PTHR41248">
    <property type="entry name" value="NORD PROTEIN"/>
    <property type="match status" value="1"/>
</dbReference>
<evidence type="ECO:0000259" key="2">
    <source>
        <dbReference type="PROSITE" id="PS50234"/>
    </source>
</evidence>
<dbReference type="AlphaFoldDB" id="A0A0F9KRG3"/>
<dbReference type="InterPro" id="IPR002035">
    <property type="entry name" value="VWF_A"/>
</dbReference>
<dbReference type="Pfam" id="PF00092">
    <property type="entry name" value="VWA"/>
    <property type="match status" value="1"/>
</dbReference>
<dbReference type="PANTHER" id="PTHR41248:SF1">
    <property type="entry name" value="NORD PROTEIN"/>
    <property type="match status" value="1"/>
</dbReference>
<organism evidence="3">
    <name type="scientific">marine sediment metagenome</name>
    <dbReference type="NCBI Taxonomy" id="412755"/>
    <lineage>
        <taxon>unclassified sequences</taxon>
        <taxon>metagenomes</taxon>
        <taxon>ecological metagenomes</taxon>
    </lineage>
</organism>
<reference evidence="3" key="1">
    <citation type="journal article" date="2015" name="Nature">
        <title>Complex archaea that bridge the gap between prokaryotes and eukaryotes.</title>
        <authorList>
            <person name="Spang A."/>
            <person name="Saw J.H."/>
            <person name="Jorgensen S.L."/>
            <person name="Zaremba-Niedzwiedzka K."/>
            <person name="Martijn J."/>
            <person name="Lind A.E."/>
            <person name="van Eijk R."/>
            <person name="Schleper C."/>
            <person name="Guy L."/>
            <person name="Ettema T.J."/>
        </authorList>
    </citation>
    <scope>NUCLEOTIDE SEQUENCE</scope>
</reference>
<feature type="region of interest" description="Disordered" evidence="1">
    <location>
        <begin position="70"/>
        <end position="96"/>
    </location>
</feature>
<dbReference type="InterPro" id="IPR036465">
    <property type="entry name" value="vWFA_dom_sf"/>
</dbReference>
<feature type="non-terminal residue" evidence="3">
    <location>
        <position position="1"/>
    </location>
</feature>
<feature type="region of interest" description="Disordered" evidence="1">
    <location>
        <begin position="1"/>
        <end position="49"/>
    </location>
</feature>
<name>A0A0F9KRG3_9ZZZZ</name>
<proteinExistence type="predicted"/>
<dbReference type="SUPFAM" id="SSF53300">
    <property type="entry name" value="vWA-like"/>
    <property type="match status" value="1"/>
</dbReference>
<feature type="domain" description="VWFA" evidence="2">
    <location>
        <begin position="165"/>
        <end position="300"/>
    </location>
</feature>
<feature type="compositionally biased region" description="Low complexity" evidence="1">
    <location>
        <begin position="1"/>
        <end position="48"/>
    </location>
</feature>
<sequence length="332" mass="35385">SQSSGSSDGSNAKGADSSEGDSQKPQSSGGASSAKSGDQQKKAAIQKALQGDGSNVAVDVFSVMKEAFEKAAEDNPDKHLTSTLPDEIDSVPMSKGRADAMEGGVKATSIALRKQLLGLVQSQDKVEKRYLDRGRKIATRRLAKTVGGNMRVFKHRKESPKVNTAVHLLVDASSSMASEPMRIANEAALAMAFSLEALPRVSPAVSYFCGDVNSPVISVLKHGQSVKHNVNRFGVASSGTTPMGSALWHAANTMAGRKENRKLVIVVTDGGPSDSARVRHSIELMKRSGYEVMAIGINSDAVARYFTDYCVINSVEDLKTALFDLIRRKLTS</sequence>
<accession>A0A0F9KRG3</accession>
<protein>
    <recommendedName>
        <fullName evidence="2">VWFA domain-containing protein</fullName>
    </recommendedName>
</protein>
<evidence type="ECO:0000313" key="3">
    <source>
        <dbReference type="EMBL" id="KKM77381.1"/>
    </source>
</evidence>
<evidence type="ECO:0000256" key="1">
    <source>
        <dbReference type="SAM" id="MobiDB-lite"/>
    </source>
</evidence>
<dbReference type="PROSITE" id="PS50234">
    <property type="entry name" value="VWFA"/>
    <property type="match status" value="1"/>
</dbReference>